<dbReference type="PROSITE" id="PS50068">
    <property type="entry name" value="LDLRA_2"/>
    <property type="match status" value="3"/>
</dbReference>
<evidence type="ECO:0000256" key="2">
    <source>
        <dbReference type="ARBA" id="ARBA00004308"/>
    </source>
</evidence>
<feature type="disulfide bond" evidence="8">
    <location>
        <begin position="325"/>
        <end position="340"/>
    </location>
</feature>
<keyword evidence="10" id="KW-1185">Reference proteome</keyword>
<feature type="non-terminal residue" evidence="9">
    <location>
        <position position="1"/>
    </location>
</feature>
<evidence type="ECO:0000256" key="8">
    <source>
        <dbReference type="PROSITE-ProRule" id="PRU00124"/>
    </source>
</evidence>
<evidence type="ECO:0000256" key="6">
    <source>
        <dbReference type="ARBA" id="ARBA00023136"/>
    </source>
</evidence>
<dbReference type="Proteomes" id="UP000326759">
    <property type="component" value="Unassembled WGS sequence"/>
</dbReference>
<evidence type="ECO:0000256" key="5">
    <source>
        <dbReference type="ARBA" id="ARBA00022989"/>
    </source>
</evidence>
<keyword evidence="5" id="KW-1133">Transmembrane helix</keyword>
<dbReference type="InterPro" id="IPR002172">
    <property type="entry name" value="LDrepeatLR_classA_rpt"/>
</dbReference>
<keyword evidence="3" id="KW-0812">Transmembrane</keyword>
<dbReference type="CDD" id="cd00112">
    <property type="entry name" value="LDLa"/>
    <property type="match status" value="3"/>
</dbReference>
<keyword evidence="7 8" id="KW-1015">Disulfide bond</keyword>
<dbReference type="InterPro" id="IPR050685">
    <property type="entry name" value="LDLR"/>
</dbReference>
<feature type="disulfide bond" evidence="8">
    <location>
        <begin position="242"/>
        <end position="260"/>
    </location>
</feature>
<comment type="caution">
    <text evidence="9">The sequence shown here is derived from an EMBL/GenBank/DDBJ whole genome shotgun (WGS) entry which is preliminary data.</text>
</comment>
<dbReference type="PROSITE" id="PS01209">
    <property type="entry name" value="LDLRA_1"/>
    <property type="match status" value="1"/>
</dbReference>
<protein>
    <submittedName>
        <fullName evidence="9">Sortilin-related receptor</fullName>
    </submittedName>
</protein>
<dbReference type="GO" id="GO:0005886">
    <property type="term" value="C:plasma membrane"/>
    <property type="evidence" value="ECO:0007669"/>
    <property type="project" value="TreeGrafter"/>
</dbReference>
<evidence type="ECO:0000256" key="3">
    <source>
        <dbReference type="ARBA" id="ARBA00022692"/>
    </source>
</evidence>
<dbReference type="GO" id="GO:0016192">
    <property type="term" value="P:vesicle-mediated transport"/>
    <property type="evidence" value="ECO:0007669"/>
    <property type="project" value="UniProtKB-ARBA"/>
</dbReference>
<dbReference type="Pfam" id="PF00057">
    <property type="entry name" value="Ldl_recept_a"/>
    <property type="match status" value="3"/>
</dbReference>
<comment type="subcellular location">
    <subcellularLocation>
        <location evidence="2">Endomembrane system</location>
    </subcellularLocation>
    <subcellularLocation>
        <location evidence="1">Membrane</location>
        <topology evidence="1">Single-pass membrane protein</topology>
    </subcellularLocation>
</comment>
<dbReference type="SMART" id="SM00192">
    <property type="entry name" value="LDLa"/>
    <property type="match status" value="3"/>
</dbReference>
<dbReference type="SUPFAM" id="SSF57424">
    <property type="entry name" value="LDL receptor-like module"/>
    <property type="match status" value="3"/>
</dbReference>
<dbReference type="EMBL" id="SEYY01002209">
    <property type="protein sequence ID" value="KAB7504844.1"/>
    <property type="molecule type" value="Genomic_DNA"/>
</dbReference>
<keyword evidence="6" id="KW-0472">Membrane</keyword>
<dbReference type="PANTHER" id="PTHR24270:SF61">
    <property type="entry name" value="EGF-LIKE DOMAIN-CONTAINING PROTEIN"/>
    <property type="match status" value="1"/>
</dbReference>
<dbReference type="InterPro" id="IPR036055">
    <property type="entry name" value="LDL_receptor-like_sf"/>
</dbReference>
<evidence type="ECO:0000256" key="7">
    <source>
        <dbReference type="ARBA" id="ARBA00023157"/>
    </source>
</evidence>
<proteinExistence type="predicted"/>
<dbReference type="Gene3D" id="4.10.400.10">
    <property type="entry name" value="Low-density Lipoprotein Receptor"/>
    <property type="match status" value="2"/>
</dbReference>
<dbReference type="PANTHER" id="PTHR24270">
    <property type="entry name" value="LOW-DENSITY LIPOPROTEIN RECEPTOR-RELATED"/>
    <property type="match status" value="1"/>
</dbReference>
<organism evidence="9 10">
    <name type="scientific">Armadillidium nasatum</name>
    <dbReference type="NCBI Taxonomy" id="96803"/>
    <lineage>
        <taxon>Eukaryota</taxon>
        <taxon>Metazoa</taxon>
        <taxon>Ecdysozoa</taxon>
        <taxon>Arthropoda</taxon>
        <taxon>Crustacea</taxon>
        <taxon>Multicrustacea</taxon>
        <taxon>Malacostraca</taxon>
        <taxon>Eumalacostraca</taxon>
        <taxon>Peracarida</taxon>
        <taxon>Isopoda</taxon>
        <taxon>Oniscidea</taxon>
        <taxon>Crinocheta</taxon>
        <taxon>Armadillidiidae</taxon>
        <taxon>Armadillidium</taxon>
    </lineage>
</organism>
<name>A0A5N5TDV3_9CRUS</name>
<keyword evidence="9" id="KW-0675">Receptor</keyword>
<gene>
    <name evidence="9" type="primary">Sorl1</name>
    <name evidence="9" type="ORF">Anas_12825</name>
</gene>
<dbReference type="OrthoDB" id="10072370at2759"/>
<feature type="disulfide bond" evidence="8">
    <location>
        <begin position="191"/>
        <end position="209"/>
    </location>
</feature>
<evidence type="ECO:0000256" key="4">
    <source>
        <dbReference type="ARBA" id="ARBA00022737"/>
    </source>
</evidence>
<feature type="disulfide bond" evidence="8">
    <location>
        <begin position="235"/>
        <end position="247"/>
    </location>
</feature>
<dbReference type="PRINTS" id="PR00261">
    <property type="entry name" value="LDLRECEPTOR"/>
</dbReference>
<evidence type="ECO:0000313" key="9">
    <source>
        <dbReference type="EMBL" id="KAB7504844.1"/>
    </source>
</evidence>
<comment type="caution">
    <text evidence="8">Lacks conserved residue(s) required for the propagation of feature annotation.</text>
</comment>
<keyword evidence="4" id="KW-0677">Repeat</keyword>
<dbReference type="InterPro" id="IPR023415">
    <property type="entry name" value="LDLR_class-A_CS"/>
</dbReference>
<dbReference type="AlphaFoldDB" id="A0A5N5TDV3"/>
<evidence type="ECO:0000313" key="10">
    <source>
        <dbReference type="Proteomes" id="UP000326759"/>
    </source>
</evidence>
<reference evidence="9 10" key="1">
    <citation type="journal article" date="2019" name="PLoS Biol.">
        <title>Sex chromosomes control vertical transmission of feminizing Wolbachia symbionts in an isopod.</title>
        <authorList>
            <person name="Becking T."/>
            <person name="Chebbi M.A."/>
            <person name="Giraud I."/>
            <person name="Moumen B."/>
            <person name="Laverre T."/>
            <person name="Caubet Y."/>
            <person name="Peccoud J."/>
            <person name="Gilbert C."/>
            <person name="Cordaux R."/>
        </authorList>
    </citation>
    <scope>NUCLEOTIDE SEQUENCE [LARGE SCALE GENOMIC DNA]</scope>
    <source>
        <strain evidence="9">ANa2</strain>
        <tissue evidence="9">Whole body excluding digestive tract and cuticle</tissue>
    </source>
</reference>
<dbReference type="Gene3D" id="2.40.128.620">
    <property type="match status" value="1"/>
</dbReference>
<sequence>LKCSLQDDEIHILGGFHRGIFGFPYMSPSEVDIRIDAILNLEDESNLTLLRLEESTKDYEQLNSLCFTQDNSESTTWKECLIVGTYEDGATETFLLVPKEKCEEGFLCFEDYLPLQEVCLKSWPGLISCRKERKSTSPWTAVGISNFTNENCFNFQSLHPIISKKVVENVNKKLDGEVQPAPSIKCDGHKCPLGLCIPKSEVCDGKVSCADISDEGYSCPLPIKLCTVKNGKCECSSNEFRCSDGICITADKMCNGVAECVNGEDEEKCSCLEKINEKEKDETYCDGTIDCRDETDEMNCGCDLKEEFRCYKSSNQSCISRSLICDAVADCEKGEDEAYCFTVSTTVFPEENILGFVLLKLYNECAIVQQQRIFITKSERDVVYLLLP</sequence>
<accession>A0A5N5TDV3</accession>
<dbReference type="GO" id="GO:0012505">
    <property type="term" value="C:endomembrane system"/>
    <property type="evidence" value="ECO:0007669"/>
    <property type="project" value="UniProtKB-SubCell"/>
</dbReference>
<feature type="disulfide bond" evidence="8">
    <location>
        <begin position="254"/>
        <end position="269"/>
    </location>
</feature>
<evidence type="ECO:0000256" key="1">
    <source>
        <dbReference type="ARBA" id="ARBA00004167"/>
    </source>
</evidence>